<dbReference type="HOGENOM" id="CLU_883169_0_0_1"/>
<evidence type="ECO:0000256" key="1">
    <source>
        <dbReference type="SAM" id="MobiDB-lite"/>
    </source>
</evidence>
<gene>
    <name evidence="2" type="ORF">MYCFIDRAFT_217011</name>
</gene>
<dbReference type="AlphaFoldDB" id="M2ZED9"/>
<reference evidence="2 3" key="1">
    <citation type="journal article" date="2012" name="PLoS Pathog.">
        <title>Diverse lifestyles and strategies of plant pathogenesis encoded in the genomes of eighteen Dothideomycetes fungi.</title>
        <authorList>
            <person name="Ohm R.A."/>
            <person name="Feau N."/>
            <person name="Henrissat B."/>
            <person name="Schoch C.L."/>
            <person name="Horwitz B.A."/>
            <person name="Barry K.W."/>
            <person name="Condon B.J."/>
            <person name="Copeland A.C."/>
            <person name="Dhillon B."/>
            <person name="Glaser F."/>
            <person name="Hesse C.N."/>
            <person name="Kosti I."/>
            <person name="LaButti K."/>
            <person name="Lindquist E.A."/>
            <person name="Lucas S."/>
            <person name="Salamov A.A."/>
            <person name="Bradshaw R.E."/>
            <person name="Ciuffetti L."/>
            <person name="Hamelin R.C."/>
            <person name="Kema G.H.J."/>
            <person name="Lawrence C."/>
            <person name="Scott J.A."/>
            <person name="Spatafora J.W."/>
            <person name="Turgeon B.G."/>
            <person name="de Wit P.J.G.M."/>
            <person name="Zhong S."/>
            <person name="Goodwin S.B."/>
            <person name="Grigoriev I.V."/>
        </authorList>
    </citation>
    <scope>NUCLEOTIDE SEQUENCE [LARGE SCALE GENOMIC DNA]</scope>
    <source>
        <strain evidence="2 3">CIRAD86</strain>
    </source>
</reference>
<name>M2ZED9_PSEFD</name>
<evidence type="ECO:0000313" key="2">
    <source>
        <dbReference type="EMBL" id="EME77499.1"/>
    </source>
</evidence>
<proteinExistence type="predicted"/>
<dbReference type="KEGG" id="pfj:MYCFIDRAFT_217011"/>
<accession>M2ZED9</accession>
<feature type="region of interest" description="Disordered" evidence="1">
    <location>
        <begin position="1"/>
        <end position="30"/>
    </location>
</feature>
<organism evidence="2 3">
    <name type="scientific">Pseudocercospora fijiensis (strain CIRAD86)</name>
    <name type="common">Black leaf streak disease fungus</name>
    <name type="synonym">Mycosphaerella fijiensis</name>
    <dbReference type="NCBI Taxonomy" id="383855"/>
    <lineage>
        <taxon>Eukaryota</taxon>
        <taxon>Fungi</taxon>
        <taxon>Dikarya</taxon>
        <taxon>Ascomycota</taxon>
        <taxon>Pezizomycotina</taxon>
        <taxon>Dothideomycetes</taxon>
        <taxon>Dothideomycetidae</taxon>
        <taxon>Mycosphaerellales</taxon>
        <taxon>Mycosphaerellaceae</taxon>
        <taxon>Pseudocercospora</taxon>
    </lineage>
</organism>
<dbReference type="VEuPathDB" id="FungiDB:MYCFIDRAFT_217011"/>
<dbReference type="Proteomes" id="UP000016932">
    <property type="component" value="Unassembled WGS sequence"/>
</dbReference>
<keyword evidence="3" id="KW-1185">Reference proteome</keyword>
<protein>
    <submittedName>
        <fullName evidence="2">Uncharacterized protein</fullName>
    </submittedName>
</protein>
<evidence type="ECO:0000313" key="3">
    <source>
        <dbReference type="Proteomes" id="UP000016932"/>
    </source>
</evidence>
<feature type="compositionally biased region" description="Basic residues" evidence="1">
    <location>
        <begin position="13"/>
        <end position="30"/>
    </location>
</feature>
<sequence length="315" mass="36495">MSSSHALTNAVIKHPHHSDHRHHRDHRPRHRLRSALDDADEACIIVALNKWWEEFFSRLLECESDGENFTLLLPPGSPSDRGHTPDQFYIDQLVAWHREHEPPPPPNAPTEHCLWHFIQTDNDAYVARRIASSPLYLAARAAIALILDNHINIWRLRWSTGSKSWHFALDVHTTLPNLERHLDKWYEKACRQDVEEEVARIEARYAEQWKGRDAALSNKIESTVLRWRLEAERLDVAVHRQVQDRDLVPAVHATGEEITEVATGEVTTTMPCSSPTQKSSAGLEVEASARPRQPRPWHESLVELFELWTWRLARR</sequence>
<dbReference type="RefSeq" id="XP_007931930.1">
    <property type="nucleotide sequence ID" value="XM_007933739.1"/>
</dbReference>
<dbReference type="EMBL" id="KB446565">
    <property type="protein sequence ID" value="EME77499.1"/>
    <property type="molecule type" value="Genomic_DNA"/>
</dbReference>
<dbReference type="OrthoDB" id="10519408at2759"/>
<dbReference type="GeneID" id="19338344"/>